<dbReference type="InterPro" id="IPR029018">
    <property type="entry name" value="Hex-like_dom2"/>
</dbReference>
<dbReference type="Gene3D" id="3.20.20.80">
    <property type="entry name" value="Glycosidases"/>
    <property type="match status" value="1"/>
</dbReference>
<dbReference type="PANTHER" id="PTHR12872">
    <property type="entry name" value="ALPHA-N-ACETYLGLUCOSAMINIDASE"/>
    <property type="match status" value="1"/>
</dbReference>
<dbReference type="InterPro" id="IPR024733">
    <property type="entry name" value="NAGLU_tim-barrel"/>
</dbReference>
<dbReference type="AlphaFoldDB" id="A0A9D2LDI0"/>
<gene>
    <name evidence="5" type="ORF">H9786_08970</name>
</gene>
<reference evidence="5" key="2">
    <citation type="submission" date="2021-04" db="EMBL/GenBank/DDBJ databases">
        <authorList>
            <person name="Gilroy R."/>
        </authorList>
    </citation>
    <scope>NUCLEOTIDE SEQUENCE</scope>
    <source>
        <strain evidence="5">ChiHjej13B12-24818</strain>
    </source>
</reference>
<keyword evidence="1" id="KW-0378">Hydrolase</keyword>
<dbReference type="Proteomes" id="UP000823823">
    <property type="component" value="Unassembled WGS sequence"/>
</dbReference>
<protein>
    <submittedName>
        <fullName evidence="5">Alpha-N-acetylglucosaminidase</fullName>
    </submittedName>
</protein>
<dbReference type="GO" id="GO:0005975">
    <property type="term" value="P:carbohydrate metabolic process"/>
    <property type="evidence" value="ECO:0007669"/>
    <property type="project" value="UniProtKB-ARBA"/>
</dbReference>
<dbReference type="Gene3D" id="1.20.120.670">
    <property type="entry name" value="N-acetyl-b-d-glucoasminidase"/>
    <property type="match status" value="1"/>
</dbReference>
<evidence type="ECO:0000313" key="5">
    <source>
        <dbReference type="EMBL" id="HJB10644.1"/>
    </source>
</evidence>
<sequence>MNRDHPSSPDGLRPSSSDGVRPSSLDGLRGLVGRRCPALGDRLDLRLVPGERGMEHVTLSAHGDVLRIEASSPSAAAVGLARALEDFFDADLSFDGPALIDASAALPDTPPQRVQTSLSTRYHLNPVTFGYTMAFWGWEDWERHIDWMALHGVTAPLNLVGHDAVLVAMLRDLGMEQEAAARFVGGPAFLPWTTMGITHDLGAPLTEEVLTARARLGRRIAERERELGMTVVLPGFGGQLPAQLVGTERTIEWQGWHNALADPSDPLFARAAASLHRHQRELLGTDHHYAVDPYIESLPPTTSTEQLAEHAEAIYQGMRAADPEAVWILQGWPFHYRRAYWTEERVRSLLSRVPEERLILLDLWGEHAPMWSSTKAMYGRRWLWCLTHSFGGRFGLFGDLASLAHDLAGHRAAAAEGSRGRLEGFGITSEALDDNAVVYELATRALWSPMPPLDHWLPEYAARRWGTGTAEVRAAWDLLAGTLYGPGRTRATPSPLIARPWSQDLPFASQRLAGEPLPTTDGPPSANLDAENDTQMLRALEPLARATGELVPLLARPGRPDALAHDVAQLALHVGAQSARAPLRAMVAAARAGEGDLVDREFTVLEALIRAADSVAAARPELLVGRWIAAARAWAGDDAPLADALEHDARSLISVWGTQDSGLHDYSARHWSGSLTDLHLARWRAWADWLASGADGAADLSDPEPLRERIRRIEEDWRGATSPYPTTPRGDLAAAVVHLLDLARTQLPRLIPTAPHPGGAVPAAEDRPADAGPSSAGTPA</sequence>
<organism evidence="5 6">
    <name type="scientific">Candidatus Brachybacterium merdavium</name>
    <dbReference type="NCBI Taxonomy" id="2838513"/>
    <lineage>
        <taxon>Bacteria</taxon>
        <taxon>Bacillati</taxon>
        <taxon>Actinomycetota</taxon>
        <taxon>Actinomycetes</taxon>
        <taxon>Micrococcales</taxon>
        <taxon>Dermabacteraceae</taxon>
        <taxon>Brachybacterium</taxon>
    </lineage>
</organism>
<evidence type="ECO:0000256" key="1">
    <source>
        <dbReference type="ARBA" id="ARBA00022801"/>
    </source>
</evidence>
<evidence type="ECO:0000313" key="6">
    <source>
        <dbReference type="Proteomes" id="UP000823823"/>
    </source>
</evidence>
<feature type="domain" description="Alpha-N-acetylglucosaminidase C-terminal" evidence="4">
    <location>
        <begin position="456"/>
        <end position="739"/>
    </location>
</feature>
<dbReference type="PANTHER" id="PTHR12872:SF1">
    <property type="entry name" value="ALPHA-N-ACETYLGLUCOSAMINIDASE"/>
    <property type="match status" value="1"/>
</dbReference>
<evidence type="ECO:0000256" key="2">
    <source>
        <dbReference type="SAM" id="MobiDB-lite"/>
    </source>
</evidence>
<name>A0A9D2LDI0_9MICO</name>
<proteinExistence type="predicted"/>
<dbReference type="EMBL" id="DWZH01000067">
    <property type="protein sequence ID" value="HJB10644.1"/>
    <property type="molecule type" value="Genomic_DNA"/>
</dbReference>
<dbReference type="InterPro" id="IPR007781">
    <property type="entry name" value="NAGLU"/>
</dbReference>
<dbReference type="GO" id="GO:0016787">
    <property type="term" value="F:hydrolase activity"/>
    <property type="evidence" value="ECO:0007669"/>
    <property type="project" value="UniProtKB-KW"/>
</dbReference>
<accession>A0A9D2LDI0</accession>
<dbReference type="Gene3D" id="3.30.379.10">
    <property type="entry name" value="Chitobiase/beta-hexosaminidase domain 2-like"/>
    <property type="match status" value="1"/>
</dbReference>
<dbReference type="Pfam" id="PF12972">
    <property type="entry name" value="NAGLU_C"/>
    <property type="match status" value="1"/>
</dbReference>
<evidence type="ECO:0000259" key="4">
    <source>
        <dbReference type="Pfam" id="PF12972"/>
    </source>
</evidence>
<reference evidence="5" key="1">
    <citation type="journal article" date="2021" name="PeerJ">
        <title>Extensive microbial diversity within the chicken gut microbiome revealed by metagenomics and culture.</title>
        <authorList>
            <person name="Gilroy R."/>
            <person name="Ravi A."/>
            <person name="Getino M."/>
            <person name="Pursley I."/>
            <person name="Horton D.L."/>
            <person name="Alikhan N.F."/>
            <person name="Baker D."/>
            <person name="Gharbi K."/>
            <person name="Hall N."/>
            <person name="Watson M."/>
            <person name="Adriaenssens E.M."/>
            <person name="Foster-Nyarko E."/>
            <person name="Jarju S."/>
            <person name="Secka A."/>
            <person name="Antonio M."/>
            <person name="Oren A."/>
            <person name="Chaudhuri R.R."/>
            <person name="La Ragione R."/>
            <person name="Hildebrand F."/>
            <person name="Pallen M.J."/>
        </authorList>
    </citation>
    <scope>NUCLEOTIDE SEQUENCE</scope>
    <source>
        <strain evidence="5">ChiHjej13B12-24818</strain>
    </source>
</reference>
<feature type="region of interest" description="Disordered" evidence="2">
    <location>
        <begin position="751"/>
        <end position="780"/>
    </location>
</feature>
<dbReference type="Pfam" id="PF05089">
    <property type="entry name" value="NAGLU"/>
    <property type="match status" value="1"/>
</dbReference>
<dbReference type="InterPro" id="IPR024732">
    <property type="entry name" value="NAGLU_C"/>
</dbReference>
<feature type="domain" description="Alpha-N-acetylglucosaminidase tim-barrel" evidence="3">
    <location>
        <begin position="121"/>
        <end position="448"/>
    </location>
</feature>
<feature type="region of interest" description="Disordered" evidence="2">
    <location>
        <begin position="1"/>
        <end position="28"/>
    </location>
</feature>
<comment type="caution">
    <text evidence="5">The sequence shown here is derived from an EMBL/GenBank/DDBJ whole genome shotgun (WGS) entry which is preliminary data.</text>
</comment>
<evidence type="ECO:0000259" key="3">
    <source>
        <dbReference type="Pfam" id="PF05089"/>
    </source>
</evidence>